<dbReference type="EMBL" id="JBHUPE010000007">
    <property type="protein sequence ID" value="MFD2905948.1"/>
    <property type="molecule type" value="Genomic_DNA"/>
</dbReference>
<evidence type="ECO:0000313" key="3">
    <source>
        <dbReference type="EMBL" id="MFD2905948.1"/>
    </source>
</evidence>
<sequence length="409" mass="46611">MKPNYRFLMIIVLLVLCAPCIYAQEVAPFKGSFEACKAQAQKENKLILIDLYFVGCMPCAEMDEKVFPDPAVAKEIASNYIVFKTDVMKEMDGKKLARKYGASGFPTFVLLNGAGKALLTEAGYFGADRFVSLLQKGKALEKQRQYLAFDTNLDHAYPAAYSERFIKTGEQHDFAELESYLAQQKDLTSETAFLANTVTNFPRYTNWVYDHLPQLIDLYGGSLLLNKVNTIAKLKSKQFGGLQQVDSLRQLLSYIRPVYNERMWSVFLPIIVTSYYEQSKDAASYLKLIDEYDLYPNWDLRSNALGQVIFSQKQQPAILKSILKEFLEQQKKGVLDIPDQYKLVALYLYLQDFDQAQKAMDTLLKSDFSDPYLATKKADIEQLKQAIANKNTHTIQIKDIKKSIPVRLG</sequence>
<organism evidence="3 4">
    <name type="scientific">Sphingobacterium anhuiense</name>
    <dbReference type="NCBI Taxonomy" id="493780"/>
    <lineage>
        <taxon>Bacteria</taxon>
        <taxon>Pseudomonadati</taxon>
        <taxon>Bacteroidota</taxon>
        <taxon>Sphingobacteriia</taxon>
        <taxon>Sphingobacteriales</taxon>
        <taxon>Sphingobacteriaceae</taxon>
        <taxon>Sphingobacterium</taxon>
    </lineage>
</organism>
<dbReference type="RefSeq" id="WP_380922907.1">
    <property type="nucleotide sequence ID" value="NZ_JBHUPE010000007.1"/>
</dbReference>
<dbReference type="SUPFAM" id="SSF52833">
    <property type="entry name" value="Thioredoxin-like"/>
    <property type="match status" value="1"/>
</dbReference>
<name>A0ABW5Z0A0_9SPHI</name>
<dbReference type="Gene3D" id="3.40.30.10">
    <property type="entry name" value="Glutaredoxin"/>
    <property type="match status" value="1"/>
</dbReference>
<reference evidence="4" key="1">
    <citation type="journal article" date="2019" name="Int. J. Syst. Evol. Microbiol.">
        <title>The Global Catalogue of Microorganisms (GCM) 10K type strain sequencing project: providing services to taxonomists for standard genome sequencing and annotation.</title>
        <authorList>
            <consortium name="The Broad Institute Genomics Platform"/>
            <consortium name="The Broad Institute Genome Sequencing Center for Infectious Disease"/>
            <person name="Wu L."/>
            <person name="Ma J."/>
        </authorList>
    </citation>
    <scope>NUCLEOTIDE SEQUENCE [LARGE SCALE GENOMIC DNA]</scope>
    <source>
        <strain evidence="4">KCTC 22209</strain>
    </source>
</reference>
<gene>
    <name evidence="3" type="ORF">ACFS6I_18610</name>
</gene>
<keyword evidence="4" id="KW-1185">Reference proteome</keyword>
<keyword evidence="1" id="KW-0732">Signal</keyword>
<feature type="chain" id="PRO_5046873818" evidence="1">
    <location>
        <begin position="24"/>
        <end position="409"/>
    </location>
</feature>
<protein>
    <submittedName>
        <fullName evidence="3">Thioredoxin family protein</fullName>
    </submittedName>
</protein>
<evidence type="ECO:0000259" key="2">
    <source>
        <dbReference type="Pfam" id="PF13098"/>
    </source>
</evidence>
<accession>A0ABW5Z0A0</accession>
<dbReference type="Proteomes" id="UP001597509">
    <property type="component" value="Unassembled WGS sequence"/>
</dbReference>
<proteinExistence type="predicted"/>
<dbReference type="Pfam" id="PF13098">
    <property type="entry name" value="Thioredoxin_2"/>
    <property type="match status" value="1"/>
</dbReference>
<comment type="caution">
    <text evidence="3">The sequence shown here is derived from an EMBL/GenBank/DDBJ whole genome shotgun (WGS) entry which is preliminary data.</text>
</comment>
<dbReference type="InterPro" id="IPR036249">
    <property type="entry name" value="Thioredoxin-like_sf"/>
</dbReference>
<feature type="domain" description="Thioredoxin-like fold" evidence="2">
    <location>
        <begin position="40"/>
        <end position="134"/>
    </location>
</feature>
<evidence type="ECO:0000256" key="1">
    <source>
        <dbReference type="SAM" id="SignalP"/>
    </source>
</evidence>
<evidence type="ECO:0000313" key="4">
    <source>
        <dbReference type="Proteomes" id="UP001597509"/>
    </source>
</evidence>
<feature type="signal peptide" evidence="1">
    <location>
        <begin position="1"/>
        <end position="23"/>
    </location>
</feature>
<dbReference type="InterPro" id="IPR012336">
    <property type="entry name" value="Thioredoxin-like_fold"/>
</dbReference>